<dbReference type="InterPro" id="IPR035920">
    <property type="entry name" value="YhbY-like_sf"/>
</dbReference>
<dbReference type="SUPFAM" id="SSF75471">
    <property type="entry name" value="YhbY-like"/>
    <property type="match status" value="1"/>
</dbReference>
<keyword evidence="6" id="KW-1185">Reference proteome</keyword>
<dbReference type="Pfam" id="PF01985">
    <property type="entry name" value="CRS1_YhbY"/>
    <property type="match status" value="1"/>
</dbReference>
<dbReference type="InterPro" id="IPR001890">
    <property type="entry name" value="RNA-binding_CRM"/>
</dbReference>
<reference evidence="5 6" key="1">
    <citation type="journal article" date="2023" name="G3 (Bethesda)">
        <title>A haplotype-resolved chromosome-scale genome for Quercus rubra L. provides insights into the genetics of adaptive traits for red oak species.</title>
        <authorList>
            <person name="Kapoor B."/>
            <person name="Jenkins J."/>
            <person name="Schmutz J."/>
            <person name="Zhebentyayeva T."/>
            <person name="Kuelheim C."/>
            <person name="Coggeshall M."/>
            <person name="Heim C."/>
            <person name="Lasky J.R."/>
            <person name="Leites L."/>
            <person name="Islam-Faridi N."/>
            <person name="Romero-Severson J."/>
            <person name="DeLeo V.L."/>
            <person name="Lucas S.M."/>
            <person name="Lazic D."/>
            <person name="Gailing O."/>
            <person name="Carlson J."/>
            <person name="Staton M."/>
        </authorList>
    </citation>
    <scope>NUCLEOTIDE SEQUENCE [LARGE SCALE GENOMIC DNA]</scope>
    <source>
        <strain evidence="5">Pseudo-F2</strain>
    </source>
</reference>
<protein>
    <recommendedName>
        <fullName evidence="4">CRM domain-containing protein</fullName>
    </recommendedName>
</protein>
<accession>A0AAN7IAH7</accession>
<dbReference type="FunFam" id="3.30.110.60:FF:000004">
    <property type="entry name" value="RNA-binding CRS1 / YhbY (CRM) domain protein"/>
    <property type="match status" value="1"/>
</dbReference>
<comment type="caution">
    <text evidence="5">The sequence shown here is derived from an EMBL/GenBank/DDBJ whole genome shotgun (WGS) entry which is preliminary data.</text>
</comment>
<proteinExistence type="predicted"/>
<evidence type="ECO:0000313" key="5">
    <source>
        <dbReference type="EMBL" id="KAK4562580.1"/>
    </source>
</evidence>
<feature type="region of interest" description="Disordered" evidence="3">
    <location>
        <begin position="96"/>
        <end position="146"/>
    </location>
</feature>
<feature type="region of interest" description="Disordered" evidence="3">
    <location>
        <begin position="275"/>
        <end position="310"/>
    </location>
</feature>
<feature type="region of interest" description="Disordered" evidence="3">
    <location>
        <begin position="13"/>
        <end position="34"/>
    </location>
</feature>
<dbReference type="Gene3D" id="3.30.110.60">
    <property type="entry name" value="YhbY-like"/>
    <property type="match status" value="1"/>
</dbReference>
<evidence type="ECO:0000256" key="2">
    <source>
        <dbReference type="PROSITE-ProRule" id="PRU00626"/>
    </source>
</evidence>
<sequence>MAVASSLSSQFFHHLLRPPQPQPPLPLPPPPPSSSFFSLLLKPLLIPSTTTTLTKTKTKTTKATTLSKLSPLPSTHFTKSLPPLFCHSLSSFATLSHPSPTQQQHVEEEEEEDDDDDDVEEEEEDESGIEDLEVGMTEGEDSEKGVVEKASSLNVKTNGDLQLKLLPSLTVKEKKDLASYAHSLGKKLKSQLVGKSGVTANVATSFVETLEANELLKIKIHNTCPGELDDVVKQLEEATGSVVVGQIGRTVIIYRPSITKMKAEEKKRQARKVFVRKDSKPKHTLLNKAQQRLSGRGRRGSSRFKLESDI</sequence>
<feature type="compositionally biased region" description="Pro residues" evidence="3">
    <location>
        <begin position="18"/>
        <end position="33"/>
    </location>
</feature>
<dbReference type="AlphaFoldDB" id="A0AAN7IAH7"/>
<dbReference type="PANTHER" id="PTHR47714">
    <property type="entry name" value="CRS1/YHBY DOMAIN CONTAINING PROTEIN, EXPRESSED"/>
    <property type="match status" value="1"/>
</dbReference>
<dbReference type="PANTHER" id="PTHR47714:SF1">
    <property type="entry name" value="RNA-BINDING CRS1 _ YHBY (CRM) DOMAIN PROTEIN"/>
    <property type="match status" value="1"/>
</dbReference>
<feature type="domain" description="CRM" evidence="4">
    <location>
        <begin position="167"/>
        <end position="266"/>
    </location>
</feature>
<evidence type="ECO:0000313" key="6">
    <source>
        <dbReference type="Proteomes" id="UP001324115"/>
    </source>
</evidence>
<dbReference type="GO" id="GO:0003723">
    <property type="term" value="F:RNA binding"/>
    <property type="evidence" value="ECO:0007669"/>
    <property type="project" value="UniProtKB-UniRule"/>
</dbReference>
<evidence type="ECO:0000259" key="4">
    <source>
        <dbReference type="PROSITE" id="PS51295"/>
    </source>
</evidence>
<evidence type="ECO:0000256" key="1">
    <source>
        <dbReference type="ARBA" id="ARBA00022884"/>
    </source>
</evidence>
<dbReference type="Proteomes" id="UP001324115">
    <property type="component" value="Unassembled WGS sequence"/>
</dbReference>
<keyword evidence="1 2" id="KW-0694">RNA-binding</keyword>
<dbReference type="PROSITE" id="PS51295">
    <property type="entry name" value="CRM"/>
    <property type="match status" value="1"/>
</dbReference>
<feature type="compositionally biased region" description="Acidic residues" evidence="3">
    <location>
        <begin position="107"/>
        <end position="141"/>
    </location>
</feature>
<dbReference type="SMART" id="SM01103">
    <property type="entry name" value="CRS1_YhbY"/>
    <property type="match status" value="1"/>
</dbReference>
<name>A0AAN7IAH7_QUERU</name>
<feature type="compositionally biased region" description="Basic residues" evidence="3">
    <location>
        <begin position="275"/>
        <end position="285"/>
    </location>
</feature>
<dbReference type="GO" id="GO:0009507">
    <property type="term" value="C:chloroplast"/>
    <property type="evidence" value="ECO:0007669"/>
    <property type="project" value="TreeGrafter"/>
</dbReference>
<dbReference type="EMBL" id="JAXUIC010000011">
    <property type="protein sequence ID" value="KAK4562580.1"/>
    <property type="molecule type" value="Genomic_DNA"/>
</dbReference>
<gene>
    <name evidence="5" type="ORF">RGQ29_005185</name>
</gene>
<evidence type="ECO:0000256" key="3">
    <source>
        <dbReference type="SAM" id="MobiDB-lite"/>
    </source>
</evidence>
<organism evidence="5 6">
    <name type="scientific">Quercus rubra</name>
    <name type="common">Northern red oak</name>
    <name type="synonym">Quercus borealis</name>
    <dbReference type="NCBI Taxonomy" id="3512"/>
    <lineage>
        <taxon>Eukaryota</taxon>
        <taxon>Viridiplantae</taxon>
        <taxon>Streptophyta</taxon>
        <taxon>Embryophyta</taxon>
        <taxon>Tracheophyta</taxon>
        <taxon>Spermatophyta</taxon>
        <taxon>Magnoliopsida</taxon>
        <taxon>eudicotyledons</taxon>
        <taxon>Gunneridae</taxon>
        <taxon>Pentapetalae</taxon>
        <taxon>rosids</taxon>
        <taxon>fabids</taxon>
        <taxon>Fagales</taxon>
        <taxon>Fagaceae</taxon>
        <taxon>Quercus</taxon>
    </lineage>
</organism>